<keyword evidence="2 5" id="KW-0378">Hydrolase</keyword>
<dbReference type="CDD" id="cd01298">
    <property type="entry name" value="ATZ_TRZ_like"/>
    <property type="match status" value="1"/>
</dbReference>
<dbReference type="InterPro" id="IPR032466">
    <property type="entry name" value="Metal_Hydrolase"/>
</dbReference>
<dbReference type="GO" id="GO:0090614">
    <property type="term" value="F:5'-methylthioadenosine deaminase activity"/>
    <property type="evidence" value="ECO:0007669"/>
    <property type="project" value="UniProtKB-EC"/>
</dbReference>
<gene>
    <name evidence="5" type="primary">mtaD</name>
    <name evidence="5" type="ORF">SPIROBIBN47_260038</name>
</gene>
<dbReference type="EC" id="3.5.4.31" evidence="5"/>
<dbReference type="GO" id="GO:0050270">
    <property type="term" value="F:S-adenosylhomocysteine deaminase activity"/>
    <property type="evidence" value="ECO:0007669"/>
    <property type="project" value="UniProtKB-EC"/>
</dbReference>
<keyword evidence="1" id="KW-0479">Metal-binding</keyword>
<dbReference type="Gene3D" id="3.20.20.140">
    <property type="entry name" value="Metal-dependent hydrolases"/>
    <property type="match status" value="1"/>
</dbReference>
<dbReference type="PANTHER" id="PTHR43794">
    <property type="entry name" value="AMINOHYDROLASE SSNA-RELATED"/>
    <property type="match status" value="1"/>
</dbReference>
<evidence type="ECO:0000313" key="5">
    <source>
        <dbReference type="EMBL" id="SLM12752.1"/>
    </source>
</evidence>
<sequence>MALLIRHALVEGAESDILIQGERIARVVPEDSIPLDGSDEIEVIEARGMAAIPSLVNAHAHSAMTLLRGIAEDMDLMPWLNEAIWPREARLTAEDVYWGTRLAAIEMIRAGTTLAADMYFFPEAQAQAARDSGMRFVISFPLIDGLDEARGLAQQKACDEFFKRLPDCGPASIFALAGHSVYATSASSWRYIARFAKEHGLFIHIHLAETETEDRECRAKTGMSPTAYLDSLGVLGPNTFAAHCLWLDARDWDLLAQRGVTAVHNPVSNMKLASGPAFDYEAARRRGVRVLLGTDGAASNNSLNLFSDMKMAGLLQKHHYKDPKRWPVREILAAASRNGHEFFGTGGGRIETDASADLVLIDLARAEMTPCHDLASNLVYANAGAAVDTTICAGRVLMLHGVIEGEKEVREEAARRAQALK</sequence>
<dbReference type="FunFam" id="3.20.20.140:FF:000014">
    <property type="entry name" value="5-methylthioadenosine/S-adenosylhomocysteine deaminase"/>
    <property type="match status" value="1"/>
</dbReference>
<dbReference type="EC" id="3.5.4.28" evidence="5"/>
<evidence type="ECO:0000256" key="1">
    <source>
        <dbReference type="ARBA" id="ARBA00022723"/>
    </source>
</evidence>
<dbReference type="AlphaFoldDB" id="A0A3P3XIF6"/>
<dbReference type="InterPro" id="IPR050287">
    <property type="entry name" value="MTA/SAH_deaminase"/>
</dbReference>
<evidence type="ECO:0000256" key="2">
    <source>
        <dbReference type="ARBA" id="ARBA00022801"/>
    </source>
</evidence>
<dbReference type="EMBL" id="FWDM01000019">
    <property type="protein sequence ID" value="SLM12752.1"/>
    <property type="molecule type" value="Genomic_DNA"/>
</dbReference>
<dbReference type="InterPro" id="IPR006680">
    <property type="entry name" value="Amidohydro-rel"/>
</dbReference>
<evidence type="ECO:0000256" key="3">
    <source>
        <dbReference type="ARBA" id="ARBA00022833"/>
    </source>
</evidence>
<reference evidence="5" key="1">
    <citation type="submission" date="2017-02" db="EMBL/GenBank/DDBJ databases">
        <authorList>
            <person name="Regsiter A."/>
            <person name="William W."/>
        </authorList>
    </citation>
    <scope>NUCLEOTIDE SEQUENCE</scope>
    <source>
        <strain evidence="5">Bib</strain>
    </source>
</reference>
<dbReference type="PANTHER" id="PTHR43794:SF11">
    <property type="entry name" value="AMIDOHYDROLASE-RELATED DOMAIN-CONTAINING PROTEIN"/>
    <property type="match status" value="1"/>
</dbReference>
<dbReference type="Pfam" id="PF01979">
    <property type="entry name" value="Amidohydro_1"/>
    <property type="match status" value="1"/>
</dbReference>
<accession>A0A3P3XIF6</accession>
<dbReference type="SUPFAM" id="SSF51556">
    <property type="entry name" value="Metallo-dependent hydrolases"/>
    <property type="match status" value="1"/>
</dbReference>
<feature type="domain" description="Amidohydrolase-related" evidence="4">
    <location>
        <begin position="51"/>
        <end position="396"/>
    </location>
</feature>
<proteinExistence type="predicted"/>
<protein>
    <submittedName>
        <fullName evidence="5">5-methylthioadenosine/S-adenosylhomocysteine deaminase</fullName>
        <ecNumber evidence="5">3.5.4.28</ecNumber>
        <ecNumber evidence="5">3.5.4.31</ecNumber>
    </submittedName>
</protein>
<dbReference type="SUPFAM" id="SSF51338">
    <property type="entry name" value="Composite domain of metallo-dependent hydrolases"/>
    <property type="match status" value="1"/>
</dbReference>
<dbReference type="Gene3D" id="2.30.40.10">
    <property type="entry name" value="Urease, subunit C, domain 1"/>
    <property type="match status" value="1"/>
</dbReference>
<dbReference type="InterPro" id="IPR011059">
    <property type="entry name" value="Metal-dep_hydrolase_composite"/>
</dbReference>
<name>A0A3P3XIF6_9SPIR</name>
<organism evidence="5">
    <name type="scientific">uncultured spirochete</name>
    <dbReference type="NCBI Taxonomy" id="156406"/>
    <lineage>
        <taxon>Bacteria</taxon>
        <taxon>Pseudomonadati</taxon>
        <taxon>Spirochaetota</taxon>
        <taxon>Spirochaetia</taxon>
        <taxon>Spirochaetales</taxon>
        <taxon>environmental samples</taxon>
    </lineage>
</organism>
<evidence type="ECO:0000259" key="4">
    <source>
        <dbReference type="Pfam" id="PF01979"/>
    </source>
</evidence>
<keyword evidence="3" id="KW-0862">Zinc</keyword>
<dbReference type="GO" id="GO:0046872">
    <property type="term" value="F:metal ion binding"/>
    <property type="evidence" value="ECO:0007669"/>
    <property type="project" value="UniProtKB-KW"/>
</dbReference>